<keyword evidence="2" id="KW-1185">Reference proteome</keyword>
<evidence type="ECO:0000313" key="1">
    <source>
        <dbReference type="EMBL" id="SDW23425.1"/>
    </source>
</evidence>
<dbReference type="RefSeq" id="WP_092679517.1">
    <property type="nucleotide sequence ID" value="NZ_FNMZ01000001.1"/>
</dbReference>
<dbReference type="OrthoDB" id="9806367at2"/>
<name>A0A1H2RVW0_9RHOB</name>
<dbReference type="Proteomes" id="UP000199118">
    <property type="component" value="Unassembled WGS sequence"/>
</dbReference>
<accession>A0A1H2RVW0</accession>
<protein>
    <recommendedName>
        <fullName evidence="3">DUF2948 domain-containing protein</fullName>
    </recommendedName>
</protein>
<evidence type="ECO:0000313" key="2">
    <source>
        <dbReference type="Proteomes" id="UP000199118"/>
    </source>
</evidence>
<reference evidence="1 2" key="1">
    <citation type="submission" date="2016-10" db="EMBL/GenBank/DDBJ databases">
        <authorList>
            <person name="de Groot N.N."/>
        </authorList>
    </citation>
    <scope>NUCLEOTIDE SEQUENCE [LARGE SCALE GENOMIC DNA]</scope>
    <source>
        <strain evidence="1 2">DSM 17890</strain>
    </source>
</reference>
<dbReference type="EMBL" id="FNMZ01000001">
    <property type="protein sequence ID" value="SDW23425.1"/>
    <property type="molecule type" value="Genomic_DNA"/>
</dbReference>
<sequence length="162" mass="18183">MTDARFEDASERPLRLAAESVEDLSVISALLQDAAGLARDLVWMRRKRRFVLFLNRFRWEDRDRAERAGRPYERVRAVALVENVMAVRATGLDPRDPDQALSVLQLIFEPSTEPEDPSGVLRVVLAGDGEIAIEVEALEMRLEDVTRPYVAPSGKAPDHSAD</sequence>
<dbReference type="AlphaFoldDB" id="A0A1H2RVW0"/>
<dbReference type="Pfam" id="PF11164">
    <property type="entry name" value="DUF2948"/>
    <property type="match status" value="1"/>
</dbReference>
<proteinExistence type="predicted"/>
<gene>
    <name evidence="1" type="ORF">SAMN05444336_101473</name>
</gene>
<evidence type="ECO:0008006" key="3">
    <source>
        <dbReference type="Google" id="ProtNLM"/>
    </source>
</evidence>
<dbReference type="STRING" id="356660.SAMN05444336_101473"/>
<organism evidence="1 2">
    <name type="scientific">Albimonas donghaensis</name>
    <dbReference type="NCBI Taxonomy" id="356660"/>
    <lineage>
        <taxon>Bacteria</taxon>
        <taxon>Pseudomonadati</taxon>
        <taxon>Pseudomonadota</taxon>
        <taxon>Alphaproteobacteria</taxon>
        <taxon>Rhodobacterales</taxon>
        <taxon>Paracoccaceae</taxon>
        <taxon>Albimonas</taxon>
    </lineage>
</organism>
<dbReference type="InterPro" id="IPR021335">
    <property type="entry name" value="DUF2948"/>
</dbReference>